<dbReference type="GO" id="GO:0005829">
    <property type="term" value="C:cytosol"/>
    <property type="evidence" value="ECO:0007669"/>
    <property type="project" value="TreeGrafter"/>
</dbReference>
<name>A0A7J3T994_9ARCH</name>
<dbReference type="InterPro" id="IPR052341">
    <property type="entry name" value="LOG_family_nucleotidases"/>
</dbReference>
<dbReference type="PANTHER" id="PTHR43393">
    <property type="entry name" value="CYTOKININ RIBOSIDE 5'-MONOPHOSPHATE PHOSPHORIBOHYDROLASE"/>
    <property type="match status" value="1"/>
</dbReference>
<organism evidence="1">
    <name type="scientific">Candidatus Aciduliprofundum boonei</name>
    <dbReference type="NCBI Taxonomy" id="379547"/>
    <lineage>
        <taxon>Archaea</taxon>
        <taxon>Methanobacteriati</taxon>
        <taxon>Thermoplasmatota</taxon>
        <taxon>DHVE2 group</taxon>
        <taxon>Candidatus Aciduliprofundum</taxon>
    </lineage>
</organism>
<sequence>MWNTIGVIGGSSCGENICELAYRVGYLIGKNKVVLVTGGLGGVMLHASKGAKDAGGITVGILPYGKEDANPYVDIAIPTYFGLARNHLVVRASDVLIAIDGYVGTLSEISFALNEGKTVISLFSWGLDEKRITKGRYIKTDEPEEAVKLALEALR</sequence>
<dbReference type="EMBL" id="DRTM01000062">
    <property type="protein sequence ID" value="HHE75650.1"/>
    <property type="molecule type" value="Genomic_DNA"/>
</dbReference>
<reference evidence="1" key="1">
    <citation type="journal article" date="2020" name="mSystems">
        <title>Genome- and Community-Level Interaction Insights into Carbon Utilization and Element Cycling Functions of Hydrothermarchaeota in Hydrothermal Sediment.</title>
        <authorList>
            <person name="Zhou Z."/>
            <person name="Liu Y."/>
            <person name="Xu W."/>
            <person name="Pan J."/>
            <person name="Luo Z.H."/>
            <person name="Li M."/>
        </authorList>
    </citation>
    <scope>NUCLEOTIDE SEQUENCE [LARGE SCALE GENOMIC DNA]</scope>
    <source>
        <strain evidence="1">HyVt-85</strain>
    </source>
</reference>
<dbReference type="SUPFAM" id="SSF102405">
    <property type="entry name" value="MCP/YpsA-like"/>
    <property type="match status" value="1"/>
</dbReference>
<accession>A0A7J3T994</accession>
<proteinExistence type="predicted"/>
<evidence type="ECO:0000313" key="1">
    <source>
        <dbReference type="EMBL" id="HHE75650.1"/>
    </source>
</evidence>
<dbReference type="Proteomes" id="UP000886130">
    <property type="component" value="Unassembled WGS sequence"/>
</dbReference>
<dbReference type="Gene3D" id="3.40.50.450">
    <property type="match status" value="1"/>
</dbReference>
<dbReference type="AlphaFoldDB" id="A0A7J3T994"/>
<dbReference type="InterPro" id="IPR005268">
    <property type="entry name" value="CHP00725"/>
</dbReference>
<dbReference type="InterPro" id="IPR041164">
    <property type="entry name" value="LDcluster4"/>
</dbReference>
<protein>
    <submittedName>
        <fullName evidence="1">TIGR00725 family protein</fullName>
    </submittedName>
</protein>
<dbReference type="Pfam" id="PF18306">
    <property type="entry name" value="LDcluster4"/>
    <property type="match status" value="1"/>
</dbReference>
<dbReference type="NCBIfam" id="TIGR00725">
    <property type="entry name" value="TIGR00725 family protein"/>
    <property type="match status" value="1"/>
</dbReference>
<gene>
    <name evidence="1" type="ORF">ENL31_00805</name>
</gene>
<comment type="caution">
    <text evidence="1">The sequence shown here is derived from an EMBL/GenBank/DDBJ whole genome shotgun (WGS) entry which is preliminary data.</text>
</comment>
<dbReference type="PANTHER" id="PTHR43393:SF3">
    <property type="entry name" value="LYSINE DECARBOXYLASE-LIKE PROTEIN"/>
    <property type="match status" value="1"/>
</dbReference>